<gene>
    <name evidence="3" type="ORF">GCM10011521_19700</name>
</gene>
<evidence type="ECO:0000313" key="3">
    <source>
        <dbReference type="EMBL" id="GGA81401.1"/>
    </source>
</evidence>
<organism evidence="3 4">
    <name type="scientific">Arenimonas soli</name>
    <dbReference type="NCBI Taxonomy" id="2269504"/>
    <lineage>
        <taxon>Bacteria</taxon>
        <taxon>Pseudomonadati</taxon>
        <taxon>Pseudomonadota</taxon>
        <taxon>Gammaproteobacteria</taxon>
        <taxon>Lysobacterales</taxon>
        <taxon>Lysobacteraceae</taxon>
        <taxon>Arenimonas</taxon>
    </lineage>
</organism>
<proteinExistence type="predicted"/>
<comment type="caution">
    <text evidence="3">The sequence shown here is derived from an EMBL/GenBank/DDBJ whole genome shotgun (WGS) entry which is preliminary data.</text>
</comment>
<dbReference type="EMBL" id="BMKC01000002">
    <property type="protein sequence ID" value="GGA81401.1"/>
    <property type="molecule type" value="Genomic_DNA"/>
</dbReference>
<keyword evidence="2" id="KW-0732">Signal</keyword>
<protein>
    <recommendedName>
        <fullName evidence="5">DUF1579 domain-containing protein</fullName>
    </recommendedName>
</protein>
<name>A0ABQ1HKN5_9GAMM</name>
<evidence type="ECO:0000256" key="1">
    <source>
        <dbReference type="SAM" id="MobiDB-lite"/>
    </source>
</evidence>
<reference evidence="4" key="1">
    <citation type="journal article" date="2019" name="Int. J. Syst. Evol. Microbiol.">
        <title>The Global Catalogue of Microorganisms (GCM) 10K type strain sequencing project: providing services to taxonomists for standard genome sequencing and annotation.</title>
        <authorList>
            <consortium name="The Broad Institute Genomics Platform"/>
            <consortium name="The Broad Institute Genome Sequencing Center for Infectious Disease"/>
            <person name="Wu L."/>
            <person name="Ma J."/>
        </authorList>
    </citation>
    <scope>NUCLEOTIDE SEQUENCE [LARGE SCALE GENOMIC DNA]</scope>
    <source>
        <strain evidence="4">CGMCC 1.15905</strain>
    </source>
</reference>
<accession>A0ABQ1HKN5</accession>
<feature type="chain" id="PRO_5046029825" description="DUF1579 domain-containing protein" evidence="2">
    <location>
        <begin position="21"/>
        <end position="192"/>
    </location>
</feature>
<dbReference type="Proteomes" id="UP000623419">
    <property type="component" value="Unassembled WGS sequence"/>
</dbReference>
<evidence type="ECO:0008006" key="5">
    <source>
        <dbReference type="Google" id="ProtNLM"/>
    </source>
</evidence>
<feature type="signal peptide" evidence="2">
    <location>
        <begin position="1"/>
        <end position="20"/>
    </location>
</feature>
<dbReference type="RefSeq" id="WP_188663656.1">
    <property type="nucleotide sequence ID" value="NZ_BMKC01000002.1"/>
</dbReference>
<keyword evidence="4" id="KW-1185">Reference proteome</keyword>
<sequence length="192" mass="20417">MALSLLIGLGLMATVTPPVAGTAPPPPPPPACTASEHRQFDFWVGDWVVKHPETGAEQGRNTITRESGGCALHEHWRGGRGFEGHSLNAYDRQRGHWMQVWVGADGTVLRLEGGLKEGAMVLEGEQPRAGGGIQRQRIRWTPAADGSVSQHWQVSDDDGASWSTSFLGIYRRVGGAQDSGEPASGDGDGSAP</sequence>
<evidence type="ECO:0000256" key="2">
    <source>
        <dbReference type="SAM" id="SignalP"/>
    </source>
</evidence>
<evidence type="ECO:0000313" key="4">
    <source>
        <dbReference type="Proteomes" id="UP000623419"/>
    </source>
</evidence>
<feature type="region of interest" description="Disordered" evidence="1">
    <location>
        <begin position="173"/>
        <end position="192"/>
    </location>
</feature>